<evidence type="ECO:0000313" key="2">
    <source>
        <dbReference type="Proteomes" id="UP000308600"/>
    </source>
</evidence>
<reference evidence="1 2" key="1">
    <citation type="journal article" date="2019" name="Nat. Ecol. Evol.">
        <title>Megaphylogeny resolves global patterns of mushroom evolution.</title>
        <authorList>
            <person name="Varga T."/>
            <person name="Krizsan K."/>
            <person name="Foldi C."/>
            <person name="Dima B."/>
            <person name="Sanchez-Garcia M."/>
            <person name="Sanchez-Ramirez S."/>
            <person name="Szollosi G.J."/>
            <person name="Szarkandi J.G."/>
            <person name="Papp V."/>
            <person name="Albert L."/>
            <person name="Andreopoulos W."/>
            <person name="Angelini C."/>
            <person name="Antonin V."/>
            <person name="Barry K.W."/>
            <person name="Bougher N.L."/>
            <person name="Buchanan P."/>
            <person name="Buyck B."/>
            <person name="Bense V."/>
            <person name="Catcheside P."/>
            <person name="Chovatia M."/>
            <person name="Cooper J."/>
            <person name="Damon W."/>
            <person name="Desjardin D."/>
            <person name="Finy P."/>
            <person name="Geml J."/>
            <person name="Haridas S."/>
            <person name="Hughes K."/>
            <person name="Justo A."/>
            <person name="Karasinski D."/>
            <person name="Kautmanova I."/>
            <person name="Kiss B."/>
            <person name="Kocsube S."/>
            <person name="Kotiranta H."/>
            <person name="LaButti K.M."/>
            <person name="Lechner B.E."/>
            <person name="Liimatainen K."/>
            <person name="Lipzen A."/>
            <person name="Lukacs Z."/>
            <person name="Mihaltcheva S."/>
            <person name="Morgado L.N."/>
            <person name="Niskanen T."/>
            <person name="Noordeloos M.E."/>
            <person name="Ohm R.A."/>
            <person name="Ortiz-Santana B."/>
            <person name="Ovrebo C."/>
            <person name="Racz N."/>
            <person name="Riley R."/>
            <person name="Savchenko A."/>
            <person name="Shiryaev A."/>
            <person name="Soop K."/>
            <person name="Spirin V."/>
            <person name="Szebenyi C."/>
            <person name="Tomsovsky M."/>
            <person name="Tulloss R.E."/>
            <person name="Uehling J."/>
            <person name="Grigoriev I.V."/>
            <person name="Vagvolgyi C."/>
            <person name="Papp T."/>
            <person name="Martin F.M."/>
            <person name="Miettinen O."/>
            <person name="Hibbett D.S."/>
            <person name="Nagy L.G."/>
        </authorList>
    </citation>
    <scope>NUCLEOTIDE SEQUENCE [LARGE SCALE GENOMIC DNA]</scope>
    <source>
        <strain evidence="1 2">NL-1719</strain>
    </source>
</reference>
<dbReference type="Proteomes" id="UP000308600">
    <property type="component" value="Unassembled WGS sequence"/>
</dbReference>
<proteinExistence type="predicted"/>
<accession>A0ACD3AFT7</accession>
<keyword evidence="2" id="KW-1185">Reference proteome</keyword>
<organism evidence="1 2">
    <name type="scientific">Pluteus cervinus</name>
    <dbReference type="NCBI Taxonomy" id="181527"/>
    <lineage>
        <taxon>Eukaryota</taxon>
        <taxon>Fungi</taxon>
        <taxon>Dikarya</taxon>
        <taxon>Basidiomycota</taxon>
        <taxon>Agaricomycotina</taxon>
        <taxon>Agaricomycetes</taxon>
        <taxon>Agaricomycetidae</taxon>
        <taxon>Agaricales</taxon>
        <taxon>Pluteineae</taxon>
        <taxon>Pluteaceae</taxon>
        <taxon>Pluteus</taxon>
    </lineage>
</organism>
<gene>
    <name evidence="1" type="ORF">BDN72DRAFT_901465</name>
</gene>
<evidence type="ECO:0000313" key="1">
    <source>
        <dbReference type="EMBL" id="TFK64551.1"/>
    </source>
</evidence>
<dbReference type="EMBL" id="ML208470">
    <property type="protein sequence ID" value="TFK64551.1"/>
    <property type="molecule type" value="Genomic_DNA"/>
</dbReference>
<protein>
    <submittedName>
        <fullName evidence="1">Uncharacterized protein</fullName>
    </submittedName>
</protein>
<sequence>MRFNFLAPILLFFITWIFPAPVIAGIWTHQLSGKDLTAGCKFSLGTRVYDLCPLMGEWLVVGARTEKHGTEEVATEYEFTLNGSVQSNTCPDGTRICRKVTTHYDSGLTVASYTPVAGQTTGLSEQGDHILKPTLYQDDDDGSFSLLFDGGIVDNEPAMATIEFSCDTQTSNIKFVEYQEGLGIHSFSWTTPHACAIEAPQLLVAEAGEEPLESDSDSREDSADRDKGGEELLDPEHKAGSRQKFAIIMVMIMACMALISALLPFSPFRKIFPSCYQRRAPYRVTEAHLVQWAQEDTPLVIHPDEEAVMVNGWYFEGEAGLDEFIPLGFGRKQQKALPPKRTVLVNSWKGRVRDYGTTIVNKAW</sequence>
<name>A0ACD3AFT7_9AGAR</name>